<dbReference type="RefSeq" id="WP_109931858.1">
    <property type="nucleotide sequence ID" value="NZ_QGNY01000008.1"/>
</dbReference>
<accession>A0A317EUA7</accession>
<dbReference type="AlphaFoldDB" id="A0A317EUA7"/>
<dbReference type="InterPro" id="IPR020271">
    <property type="entry name" value="Uncharacterised_MJ1172"/>
</dbReference>
<dbReference type="Proteomes" id="UP000245391">
    <property type="component" value="Unassembled WGS sequence"/>
</dbReference>
<gene>
    <name evidence="1" type="ORF">DF947_18885</name>
</gene>
<sequence length="71" mass="7884">METLIVQPKDRKQLTAIKAILKALDVAFKKGEENDSLYLSKSVANKKALDKSIKQAEKGQTVKIGVADLWK</sequence>
<keyword evidence="2" id="KW-1185">Reference proteome</keyword>
<proteinExistence type="predicted"/>
<comment type="caution">
    <text evidence="1">The sequence shown here is derived from an EMBL/GenBank/DDBJ whole genome shotgun (WGS) entry which is preliminary data.</text>
</comment>
<evidence type="ECO:0000313" key="2">
    <source>
        <dbReference type="Proteomes" id="UP000245391"/>
    </source>
</evidence>
<name>A0A317EUA7_9SPHI</name>
<evidence type="ECO:0000313" key="1">
    <source>
        <dbReference type="EMBL" id="PWS30035.1"/>
    </source>
</evidence>
<dbReference type="EMBL" id="QGNY01000008">
    <property type="protein sequence ID" value="PWS30035.1"/>
    <property type="molecule type" value="Genomic_DNA"/>
</dbReference>
<dbReference type="OrthoDB" id="827255at2"/>
<organism evidence="1 2">
    <name type="scientific">Pedobacter paludis</name>
    <dbReference type="NCBI Taxonomy" id="2203212"/>
    <lineage>
        <taxon>Bacteria</taxon>
        <taxon>Pseudomonadati</taxon>
        <taxon>Bacteroidota</taxon>
        <taxon>Sphingobacteriia</taxon>
        <taxon>Sphingobacteriales</taxon>
        <taxon>Sphingobacteriaceae</taxon>
        <taxon>Pedobacter</taxon>
    </lineage>
</organism>
<reference evidence="2" key="1">
    <citation type="submission" date="2018-05" db="EMBL/GenBank/DDBJ databases">
        <title>Pedobacter paludis sp. nov., isolated from wetland soil.</title>
        <authorList>
            <person name="Zhang Y."/>
        </authorList>
    </citation>
    <scope>NUCLEOTIDE SEQUENCE [LARGE SCALE GENOMIC DNA]</scope>
    <source>
        <strain evidence="2">R-8</strain>
    </source>
</reference>
<dbReference type="Pfam" id="PF10884">
    <property type="entry name" value="DUF2683"/>
    <property type="match status" value="1"/>
</dbReference>
<protein>
    <submittedName>
        <fullName evidence="1">Uncharacterized protein</fullName>
    </submittedName>
</protein>